<keyword evidence="2" id="KW-1185">Reference proteome</keyword>
<dbReference type="RefSeq" id="WP_191026305.1">
    <property type="nucleotide sequence ID" value="NZ_JABBXD010000010.1"/>
</dbReference>
<evidence type="ECO:0008006" key="3">
    <source>
        <dbReference type="Google" id="ProtNLM"/>
    </source>
</evidence>
<proteinExistence type="predicted"/>
<evidence type="ECO:0000313" key="2">
    <source>
        <dbReference type="Proteomes" id="UP000624419"/>
    </source>
</evidence>
<dbReference type="EMBL" id="JABBXD010000010">
    <property type="protein sequence ID" value="MBD3587124.1"/>
    <property type="molecule type" value="Genomic_DNA"/>
</dbReference>
<sequence>MNTYGYVFKNLSSSSEFASLVSSGQRSFHFRYKNFDFYYLHRSRSLNTLVSFHAAVSPSIDLPVFRGHNWNIDNANILCVSDYTLARYRDFNKSKIPFDSTFFQPTKNINTEKVLTDVIRFVVDYNSGDSIMFGTSAGGLAALKYSCYFDSVALIGNAEFFLESWWNFPNTANIIKQQNDEIFYPDIFQWIKEFGPPKRLVLSSNVFDEMTYDKHHAPLISFFKNFYPDQIFEIRHCEKHTGKFHTSHFPGNTPHKGLIKNLLYKSKEVVISTYFPNRVLDDFSDYRNFIKVIDLNNLSSLHDDDLRSFNYMSSLLVLYGEEKESPLSDLPLKFDWVFRKKDAINLTPSKHGVFTISLPFKDFVIKTNSFRIEKNS</sequence>
<dbReference type="Proteomes" id="UP000624419">
    <property type="component" value="Unassembled WGS sequence"/>
</dbReference>
<name>A0ABR8LT36_9ALTE</name>
<reference evidence="1 2" key="1">
    <citation type="submission" date="2020-04" db="EMBL/GenBank/DDBJ databases">
        <title>Salinimonas sp. HHU 13199.</title>
        <authorList>
            <person name="Cui X."/>
            <person name="Zhang D."/>
        </authorList>
    </citation>
    <scope>NUCLEOTIDE SEQUENCE [LARGE SCALE GENOMIC DNA]</scope>
    <source>
        <strain evidence="1 2">HHU 13199</strain>
    </source>
</reference>
<comment type="caution">
    <text evidence="1">The sequence shown here is derived from an EMBL/GenBank/DDBJ whole genome shotgun (WGS) entry which is preliminary data.</text>
</comment>
<organism evidence="1 2">
    <name type="scientific">Salinimonas profundi</name>
    <dbReference type="NCBI Taxonomy" id="2729140"/>
    <lineage>
        <taxon>Bacteria</taxon>
        <taxon>Pseudomonadati</taxon>
        <taxon>Pseudomonadota</taxon>
        <taxon>Gammaproteobacteria</taxon>
        <taxon>Alteromonadales</taxon>
        <taxon>Alteromonadaceae</taxon>
        <taxon>Alteromonas/Salinimonas group</taxon>
        <taxon>Salinimonas</taxon>
    </lineage>
</organism>
<accession>A0ABR8LT36</accession>
<evidence type="ECO:0000313" key="1">
    <source>
        <dbReference type="EMBL" id="MBD3587124.1"/>
    </source>
</evidence>
<protein>
    <recommendedName>
        <fullName evidence="3">Esterase</fullName>
    </recommendedName>
</protein>
<gene>
    <name evidence="1" type="ORF">HHX48_15365</name>
</gene>